<dbReference type="RefSeq" id="WP_263051104.1">
    <property type="nucleotide sequence ID" value="NZ_CP106735.1"/>
</dbReference>
<dbReference type="SUPFAM" id="SSF75005">
    <property type="entry name" value="Arabinanase/levansucrase/invertase"/>
    <property type="match status" value="1"/>
</dbReference>
<dbReference type="PANTHER" id="PTHR34106:SF5">
    <property type="entry name" value="GLYCOSIDASE"/>
    <property type="match status" value="1"/>
</dbReference>
<evidence type="ECO:0000256" key="3">
    <source>
        <dbReference type="ARBA" id="ARBA00024356"/>
    </source>
</evidence>
<name>A0ABY6CZM2_9BACT</name>
<evidence type="ECO:0000313" key="4">
    <source>
        <dbReference type="EMBL" id="UXX79361.1"/>
    </source>
</evidence>
<evidence type="ECO:0008006" key="6">
    <source>
        <dbReference type="Google" id="ProtNLM"/>
    </source>
</evidence>
<accession>A0ABY6CZM2</accession>
<sequence length="333" mass="37467">MIKKYEKNPIIFPGGEDFRKVVTFNPGAVFDDGKFLLYDRAAATLSPFRTAIGLFESTDGKNFTPVGDQPVFTSEMLGYPEGSVQDARVVKIDGTFYMNYAFQPYGFDCFPTGEGVPFYDTSKYTDWAKCEYPMITRSGIATSQDGINWEQLCFTSPEEIDDRDHALFPEKINGKFCLLRRPMDFVGEEYGTTQPGMWITFSEDLHDWSKPQLLATAQEAWEGGKIGAACNPIKTSRGWLVLYHGVDENIIYRVGGMMLDLEDPTKVIARSINHIMEPTEYYEKCGLVIPNVVFPTSIVEKDGIGYIYYGCCDTSIGLATVKVEDLVDHLFDN</sequence>
<evidence type="ECO:0000313" key="5">
    <source>
        <dbReference type="Proteomes" id="UP001062165"/>
    </source>
</evidence>
<proteinExistence type="inferred from homology"/>
<dbReference type="CDD" id="cd18614">
    <property type="entry name" value="GH130"/>
    <property type="match status" value="1"/>
</dbReference>
<dbReference type="PANTHER" id="PTHR34106">
    <property type="entry name" value="GLYCOSIDASE"/>
    <property type="match status" value="1"/>
</dbReference>
<dbReference type="PIRSF" id="PIRSF016202">
    <property type="entry name" value="PH1107"/>
    <property type="match status" value="1"/>
</dbReference>
<comment type="similarity">
    <text evidence="3">Belongs to the glycosyl hydrolase 130 family.</text>
</comment>
<organism evidence="4 5">
    <name type="scientific">Reichenbachiella carrageenanivorans</name>
    <dbReference type="NCBI Taxonomy" id="2979869"/>
    <lineage>
        <taxon>Bacteria</taxon>
        <taxon>Pseudomonadati</taxon>
        <taxon>Bacteroidota</taxon>
        <taxon>Cytophagia</taxon>
        <taxon>Cytophagales</taxon>
        <taxon>Reichenbachiellaceae</taxon>
        <taxon>Reichenbachiella</taxon>
    </lineage>
</organism>
<reference evidence="4" key="1">
    <citation type="submission" date="2022-10" db="EMBL/GenBank/DDBJ databases">
        <title>Comparative genomics and taxonomic characterization of three novel marine species of genus Reichenbachiella exhibiting antioxidant and polysaccharide degradation activities.</title>
        <authorList>
            <person name="Muhammad N."/>
            <person name="Lee Y.-J."/>
            <person name="Ko J."/>
            <person name="Kim S.-G."/>
        </authorList>
    </citation>
    <scope>NUCLEOTIDE SEQUENCE</scope>
    <source>
        <strain evidence="4">Wsw4-B4</strain>
    </source>
</reference>
<dbReference type="InterPro" id="IPR007184">
    <property type="entry name" value="Mannoside_phosphorylase"/>
</dbReference>
<dbReference type="Gene3D" id="2.115.10.20">
    <property type="entry name" value="Glycosyl hydrolase domain, family 43"/>
    <property type="match status" value="1"/>
</dbReference>
<protein>
    <recommendedName>
        <fullName evidence="6">Beta-1,4-mannooligosaccharide/beta-1,4-mannosyl-N-acetylglucosamine phosphorylase</fullName>
    </recommendedName>
</protein>
<keyword evidence="5" id="KW-1185">Reference proteome</keyword>
<gene>
    <name evidence="4" type="ORF">N7E81_18580</name>
</gene>
<dbReference type="Pfam" id="PF04041">
    <property type="entry name" value="Glyco_hydro_130"/>
    <property type="match status" value="1"/>
</dbReference>
<dbReference type="InterPro" id="IPR023296">
    <property type="entry name" value="Glyco_hydro_beta-prop_sf"/>
</dbReference>
<dbReference type="Proteomes" id="UP001062165">
    <property type="component" value="Chromosome"/>
</dbReference>
<dbReference type="EMBL" id="CP106735">
    <property type="protein sequence ID" value="UXX79361.1"/>
    <property type="molecule type" value="Genomic_DNA"/>
</dbReference>
<keyword evidence="2" id="KW-0808">Transferase</keyword>
<evidence type="ECO:0000256" key="2">
    <source>
        <dbReference type="ARBA" id="ARBA00022679"/>
    </source>
</evidence>
<keyword evidence="1" id="KW-0328">Glycosyltransferase</keyword>
<evidence type="ECO:0000256" key="1">
    <source>
        <dbReference type="ARBA" id="ARBA00022676"/>
    </source>
</evidence>